<evidence type="ECO:0000256" key="2">
    <source>
        <dbReference type="ARBA" id="ARBA00023015"/>
    </source>
</evidence>
<dbReference type="Proteomes" id="UP000469385">
    <property type="component" value="Unassembled WGS sequence"/>
</dbReference>
<evidence type="ECO:0000256" key="4">
    <source>
        <dbReference type="ARBA" id="ARBA00023163"/>
    </source>
</evidence>
<organism evidence="6 7">
    <name type="scientific">Ramlibacter pinisoli</name>
    <dbReference type="NCBI Taxonomy" id="2682844"/>
    <lineage>
        <taxon>Bacteria</taxon>
        <taxon>Pseudomonadati</taxon>
        <taxon>Pseudomonadota</taxon>
        <taxon>Betaproteobacteria</taxon>
        <taxon>Burkholderiales</taxon>
        <taxon>Comamonadaceae</taxon>
        <taxon>Ramlibacter</taxon>
    </lineage>
</organism>
<dbReference type="SUPFAM" id="SSF46785">
    <property type="entry name" value="Winged helix' DNA-binding domain"/>
    <property type="match status" value="1"/>
</dbReference>
<evidence type="ECO:0000256" key="3">
    <source>
        <dbReference type="ARBA" id="ARBA00023125"/>
    </source>
</evidence>
<accession>A0A6N8IT42</accession>
<name>A0A6N8IT42_9BURK</name>
<dbReference type="Gene3D" id="3.40.190.290">
    <property type="match status" value="1"/>
</dbReference>
<dbReference type="Gene3D" id="1.10.10.10">
    <property type="entry name" value="Winged helix-like DNA-binding domain superfamily/Winged helix DNA-binding domain"/>
    <property type="match status" value="1"/>
</dbReference>
<dbReference type="Pfam" id="PF03466">
    <property type="entry name" value="LysR_substrate"/>
    <property type="match status" value="1"/>
</dbReference>
<keyword evidence="2" id="KW-0805">Transcription regulation</keyword>
<dbReference type="InterPro" id="IPR005119">
    <property type="entry name" value="LysR_subst-bd"/>
</dbReference>
<dbReference type="GO" id="GO:0005829">
    <property type="term" value="C:cytosol"/>
    <property type="evidence" value="ECO:0007669"/>
    <property type="project" value="TreeGrafter"/>
</dbReference>
<evidence type="ECO:0000313" key="7">
    <source>
        <dbReference type="Proteomes" id="UP000469385"/>
    </source>
</evidence>
<dbReference type="GO" id="GO:0003700">
    <property type="term" value="F:DNA-binding transcription factor activity"/>
    <property type="evidence" value="ECO:0007669"/>
    <property type="project" value="InterPro"/>
</dbReference>
<keyword evidence="3" id="KW-0238">DNA-binding</keyword>
<evidence type="ECO:0000313" key="6">
    <source>
        <dbReference type="EMBL" id="MVQ29043.1"/>
    </source>
</evidence>
<protein>
    <submittedName>
        <fullName evidence="6">LysR family transcriptional regulator</fullName>
    </submittedName>
</protein>
<dbReference type="InterPro" id="IPR050950">
    <property type="entry name" value="HTH-type_LysR_regulators"/>
</dbReference>
<dbReference type="InterPro" id="IPR036390">
    <property type="entry name" value="WH_DNA-bd_sf"/>
</dbReference>
<dbReference type="InterPro" id="IPR036388">
    <property type="entry name" value="WH-like_DNA-bd_sf"/>
</dbReference>
<feature type="domain" description="HTH lysR-type" evidence="5">
    <location>
        <begin position="16"/>
        <end position="70"/>
    </location>
</feature>
<evidence type="ECO:0000256" key="1">
    <source>
        <dbReference type="ARBA" id="ARBA00009437"/>
    </source>
</evidence>
<gene>
    <name evidence="6" type="ORF">GON04_06285</name>
</gene>
<dbReference type="InterPro" id="IPR000847">
    <property type="entry name" value="LysR_HTH_N"/>
</dbReference>
<dbReference type="EMBL" id="WSEL01000003">
    <property type="protein sequence ID" value="MVQ29043.1"/>
    <property type="molecule type" value="Genomic_DNA"/>
</dbReference>
<proteinExistence type="inferred from homology"/>
<dbReference type="AlphaFoldDB" id="A0A6N8IT42"/>
<dbReference type="GO" id="GO:0003677">
    <property type="term" value="F:DNA binding"/>
    <property type="evidence" value="ECO:0007669"/>
    <property type="project" value="UniProtKB-KW"/>
</dbReference>
<keyword evidence="4" id="KW-0804">Transcription</keyword>
<evidence type="ECO:0000259" key="5">
    <source>
        <dbReference type="PROSITE" id="PS50931"/>
    </source>
</evidence>
<comment type="similarity">
    <text evidence="1">Belongs to the LysR transcriptional regulatory family.</text>
</comment>
<reference evidence="6 7" key="1">
    <citation type="submission" date="2019-12" db="EMBL/GenBank/DDBJ databases">
        <authorList>
            <person name="Huq M.A."/>
        </authorList>
    </citation>
    <scope>NUCLEOTIDE SEQUENCE [LARGE SCALE GENOMIC DNA]</scope>
    <source>
        <strain evidence="6 7">MAH-25</strain>
    </source>
</reference>
<comment type="caution">
    <text evidence="6">The sequence shown here is derived from an EMBL/GenBank/DDBJ whole genome shotgun (WGS) entry which is preliminary data.</text>
</comment>
<dbReference type="PANTHER" id="PTHR30419">
    <property type="entry name" value="HTH-TYPE TRANSCRIPTIONAL REGULATOR YBHD"/>
    <property type="match status" value="1"/>
</dbReference>
<sequence length="317" mass="34288">MAARDSFFPLKHPLSLRYFHEVARAGSFRKASEQVHIAASALNRHVKYLEEEMGTLLFERGKGRAGLKLTAAGEVLLYRLKRAIAELGTARTEVNSLLGLDQGTVKMGVNEGIWRELLPSVLTAFRKAHPGIVHHAVVGGSPRLVELLLADEIDLALAFNPRPHPDLTFAVRHHVQACVMVRRTHPLARLRTVRLSDCAGHDLVMPDESLALRATLDGMFAQADVSPRTVLSTNSYEVMRSAAEAGVGIAILTQQLFHPQGARSPVVFVPLRDAGIPAQVIACCVRKGRPLSAAARAMVGAIEQGLAQAARPAAPRG</sequence>
<dbReference type="PANTHER" id="PTHR30419:SF8">
    <property type="entry name" value="NITROGEN ASSIMILATION TRANSCRIPTIONAL ACTIVATOR-RELATED"/>
    <property type="match status" value="1"/>
</dbReference>
<dbReference type="RefSeq" id="WP_157397089.1">
    <property type="nucleotide sequence ID" value="NZ_WSEL01000003.1"/>
</dbReference>
<dbReference type="Pfam" id="PF00126">
    <property type="entry name" value="HTH_1"/>
    <property type="match status" value="1"/>
</dbReference>
<dbReference type="PROSITE" id="PS50931">
    <property type="entry name" value="HTH_LYSR"/>
    <property type="match status" value="1"/>
</dbReference>
<keyword evidence="7" id="KW-1185">Reference proteome</keyword>
<dbReference type="SUPFAM" id="SSF53850">
    <property type="entry name" value="Periplasmic binding protein-like II"/>
    <property type="match status" value="1"/>
</dbReference>